<dbReference type="EMBL" id="FONT01000002">
    <property type="protein sequence ID" value="SFE57648.1"/>
    <property type="molecule type" value="Genomic_DNA"/>
</dbReference>
<feature type="domain" description="SGNH hydrolase-type esterase" evidence="2">
    <location>
        <begin position="104"/>
        <end position="296"/>
    </location>
</feature>
<accession>A0A1I2BP73</accession>
<dbReference type="PANTHER" id="PTHR30383">
    <property type="entry name" value="THIOESTERASE 1/PROTEASE 1/LYSOPHOSPHOLIPASE L1"/>
    <property type="match status" value="1"/>
</dbReference>
<dbReference type="InterPro" id="IPR036514">
    <property type="entry name" value="SGNH_hydro_sf"/>
</dbReference>
<dbReference type="GO" id="GO:0004622">
    <property type="term" value="F:phosphatidylcholine lysophospholipase activity"/>
    <property type="evidence" value="ECO:0007669"/>
    <property type="project" value="TreeGrafter"/>
</dbReference>
<dbReference type="InterPro" id="IPR013830">
    <property type="entry name" value="SGNH_hydro"/>
</dbReference>
<dbReference type="Gene3D" id="3.40.50.1110">
    <property type="entry name" value="SGNH hydrolase"/>
    <property type="match status" value="1"/>
</dbReference>
<evidence type="ECO:0000313" key="3">
    <source>
        <dbReference type="EMBL" id="SFE57648.1"/>
    </source>
</evidence>
<protein>
    <submittedName>
        <fullName evidence="3">Lysophospholipase L1</fullName>
    </submittedName>
</protein>
<dbReference type="InterPro" id="IPR051532">
    <property type="entry name" value="Ester_Hydrolysis_Enzymes"/>
</dbReference>
<keyword evidence="4" id="KW-1185">Reference proteome</keyword>
<organism evidence="3 4">
    <name type="scientific">Alteribacillus iranensis</name>
    <dbReference type="NCBI Taxonomy" id="930128"/>
    <lineage>
        <taxon>Bacteria</taxon>
        <taxon>Bacillati</taxon>
        <taxon>Bacillota</taxon>
        <taxon>Bacilli</taxon>
        <taxon>Bacillales</taxon>
        <taxon>Bacillaceae</taxon>
        <taxon>Alteribacillus</taxon>
    </lineage>
</organism>
<dbReference type="PANTHER" id="PTHR30383:SF27">
    <property type="entry name" value="SPORE GERMINATION LIPASE LIPC"/>
    <property type="match status" value="1"/>
</dbReference>
<dbReference type="Pfam" id="PF13472">
    <property type="entry name" value="Lipase_GDSL_2"/>
    <property type="match status" value="1"/>
</dbReference>
<evidence type="ECO:0000256" key="1">
    <source>
        <dbReference type="SAM" id="MobiDB-lite"/>
    </source>
</evidence>
<dbReference type="AlphaFoldDB" id="A0A1I2BP73"/>
<dbReference type="OrthoDB" id="252349at2"/>
<reference evidence="3 4" key="1">
    <citation type="submission" date="2016-10" db="EMBL/GenBank/DDBJ databases">
        <authorList>
            <person name="de Groot N.N."/>
        </authorList>
    </citation>
    <scope>NUCLEOTIDE SEQUENCE [LARGE SCALE GENOMIC DNA]</scope>
    <source>
        <strain evidence="3 4">DSM 23995</strain>
    </source>
</reference>
<dbReference type="CDD" id="cd04506">
    <property type="entry name" value="SGNH_hydrolase_YpmR_like"/>
    <property type="match status" value="1"/>
</dbReference>
<proteinExistence type="predicted"/>
<feature type="region of interest" description="Disordered" evidence="1">
    <location>
        <begin position="310"/>
        <end position="333"/>
    </location>
</feature>
<gene>
    <name evidence="3" type="ORF">SAMN05192532_102416</name>
</gene>
<dbReference type="RefSeq" id="WP_091658938.1">
    <property type="nucleotide sequence ID" value="NZ_FONT01000002.1"/>
</dbReference>
<dbReference type="Proteomes" id="UP000199516">
    <property type="component" value="Unassembled WGS sequence"/>
</dbReference>
<dbReference type="SUPFAM" id="SSF52266">
    <property type="entry name" value="SGNH hydrolase"/>
    <property type="match status" value="1"/>
</dbReference>
<dbReference type="STRING" id="930128.SAMN05192532_102416"/>
<feature type="compositionally biased region" description="Basic and acidic residues" evidence="1">
    <location>
        <begin position="319"/>
        <end position="333"/>
    </location>
</feature>
<sequence length="333" mass="37204">MIQKILTLIGVLLFISLLASGGWLVNRVSSPPVDLSSSDSAPPAPEQTETGASYTEIVKQADDITPAAEETDPSLNRDIQTVVASVVENARDLFIQKESLHMVAIGDSLTQGVGDNTDNGGYVGILEEMIESNSAIGSLEIKNHGKRGNRTDQLLQRLEDPDIVRDIENTDLILVTIGANDIMKVAKANFTDLTYDKFQGETDHYQKRLDLVFERLRELNEDAPIYLIGVFNPFNTYFSEIPELDQIVQDWNTIGRDTIESEDNAYFIPIQDLFVGADETYFAEDNFHPNQRGYALIADRVYDYLETELEGNEEGGLPSEERENPHEELAEQD</sequence>
<feature type="region of interest" description="Disordered" evidence="1">
    <location>
        <begin position="32"/>
        <end position="53"/>
    </location>
</feature>
<evidence type="ECO:0000313" key="4">
    <source>
        <dbReference type="Proteomes" id="UP000199516"/>
    </source>
</evidence>
<feature type="compositionally biased region" description="Low complexity" evidence="1">
    <location>
        <begin position="32"/>
        <end position="41"/>
    </location>
</feature>
<evidence type="ECO:0000259" key="2">
    <source>
        <dbReference type="Pfam" id="PF13472"/>
    </source>
</evidence>
<name>A0A1I2BP73_9BACI</name>